<dbReference type="EMBL" id="NXLW01000009">
    <property type="protein sequence ID" value="RDU71964.1"/>
    <property type="molecule type" value="Genomic_DNA"/>
</dbReference>
<evidence type="ECO:0000313" key="3">
    <source>
        <dbReference type="Proteomes" id="UP000256424"/>
    </source>
</evidence>
<keyword evidence="3" id="KW-1185">Reference proteome</keyword>
<keyword evidence="1" id="KW-0472">Membrane</keyword>
<name>A0A3D8J4Z3_9HELI</name>
<dbReference type="RefSeq" id="WP_104762908.1">
    <property type="nucleotide sequence ID" value="NZ_FZPM01000011.1"/>
</dbReference>
<evidence type="ECO:0000313" key="2">
    <source>
        <dbReference type="EMBL" id="RDU71964.1"/>
    </source>
</evidence>
<protein>
    <submittedName>
        <fullName evidence="2">Uncharacterized protein</fullName>
    </submittedName>
</protein>
<reference evidence="2 3" key="1">
    <citation type="submission" date="2018-04" db="EMBL/GenBank/DDBJ databases">
        <title>Novel Campyloabacter and Helicobacter Species and Strains.</title>
        <authorList>
            <person name="Mannion A.J."/>
            <person name="Shen Z."/>
            <person name="Fox J.G."/>
        </authorList>
    </citation>
    <scope>NUCLEOTIDE SEQUENCE [LARGE SCALE GENOMIC DNA]</scope>
    <source>
        <strain evidence="2 3">MIT 97-5075</strain>
    </source>
</reference>
<keyword evidence="1" id="KW-1133">Transmembrane helix</keyword>
<accession>A0A3D8J4Z3</accession>
<gene>
    <name evidence="2" type="ORF">CQA66_05750</name>
</gene>
<evidence type="ECO:0000256" key="1">
    <source>
        <dbReference type="SAM" id="Phobius"/>
    </source>
</evidence>
<organism evidence="2 3">
    <name type="scientific">Helicobacter aurati</name>
    <dbReference type="NCBI Taxonomy" id="137778"/>
    <lineage>
        <taxon>Bacteria</taxon>
        <taxon>Pseudomonadati</taxon>
        <taxon>Campylobacterota</taxon>
        <taxon>Epsilonproteobacteria</taxon>
        <taxon>Campylobacterales</taxon>
        <taxon>Helicobacteraceae</taxon>
        <taxon>Helicobacter</taxon>
    </lineage>
</organism>
<proteinExistence type="predicted"/>
<sequence>MTYTKSRLWLIILIIIGIALIALFLMPPHTTNIPNTESEINFLQQNKIIAPKEFSHILEPLLAKPSTQQIDVIESPKISSLTLSAILNNKALLNNKWVAPNEVVFFQDNEFTLIEIQNKNVILKNNTDSSTLTIKLFDKQKSSSFSLK</sequence>
<feature type="transmembrane region" description="Helical" evidence="1">
    <location>
        <begin position="7"/>
        <end position="26"/>
    </location>
</feature>
<keyword evidence="1" id="KW-0812">Transmembrane</keyword>
<dbReference type="Proteomes" id="UP000256424">
    <property type="component" value="Unassembled WGS sequence"/>
</dbReference>
<dbReference type="AlphaFoldDB" id="A0A3D8J4Z3"/>
<comment type="caution">
    <text evidence="2">The sequence shown here is derived from an EMBL/GenBank/DDBJ whole genome shotgun (WGS) entry which is preliminary data.</text>
</comment>